<comment type="caution">
    <text evidence="5">The sequence shown here is derived from an EMBL/GenBank/DDBJ whole genome shotgun (WGS) entry which is preliminary data.</text>
</comment>
<evidence type="ECO:0000313" key="5">
    <source>
        <dbReference type="EMBL" id="RHW26277.1"/>
    </source>
</evidence>
<evidence type="ECO:0000313" key="6">
    <source>
        <dbReference type="Proteomes" id="UP000283644"/>
    </source>
</evidence>
<dbReference type="GO" id="GO:0042619">
    <property type="term" value="P:poly-hydroxybutyrate biosynthetic process"/>
    <property type="evidence" value="ECO:0007669"/>
    <property type="project" value="InterPro"/>
</dbReference>
<dbReference type="SUPFAM" id="SSF53474">
    <property type="entry name" value="alpha/beta-Hydrolases"/>
    <property type="match status" value="1"/>
</dbReference>
<dbReference type="InterPro" id="IPR051321">
    <property type="entry name" value="PHA/PHB_synthase"/>
</dbReference>
<dbReference type="AlphaFoldDB" id="A0A417Y133"/>
<dbReference type="Pfam" id="PF07167">
    <property type="entry name" value="PhaC_N"/>
    <property type="match status" value="1"/>
</dbReference>
<dbReference type="Proteomes" id="UP000283644">
    <property type="component" value="Unassembled WGS sequence"/>
</dbReference>
<feature type="domain" description="Poly-beta-hydroxybutyrate polymerase N-terminal" evidence="4">
    <location>
        <begin position="66"/>
        <end position="238"/>
    </location>
</feature>
<reference evidence="5 6" key="1">
    <citation type="submission" date="2018-09" db="EMBL/GenBank/DDBJ databases">
        <title>Genome sequencing of Nocardioides immobilis CCTCC AB 2017083 for comparison to Nocardioides silvaticus.</title>
        <authorList>
            <person name="Li C."/>
            <person name="Wang G."/>
        </authorList>
    </citation>
    <scope>NUCLEOTIDE SEQUENCE [LARGE SCALE GENOMIC DNA]</scope>
    <source>
        <strain evidence="5 6">CCTCC AB 2017083</strain>
    </source>
</reference>
<dbReference type="InterPro" id="IPR029058">
    <property type="entry name" value="AB_hydrolase_fold"/>
</dbReference>
<gene>
    <name evidence="5" type="ORF">D0Z08_15035</name>
</gene>
<accession>A0A417Y133</accession>
<protein>
    <submittedName>
        <fullName evidence="5">Alpha/beta fold hydrolase</fullName>
    </submittedName>
</protein>
<evidence type="ECO:0000256" key="3">
    <source>
        <dbReference type="SAM" id="MobiDB-lite"/>
    </source>
</evidence>
<dbReference type="EMBL" id="QXGH01000018">
    <property type="protein sequence ID" value="RHW26277.1"/>
    <property type="molecule type" value="Genomic_DNA"/>
</dbReference>
<dbReference type="Gene3D" id="3.40.50.1820">
    <property type="entry name" value="alpha/beta hydrolase"/>
    <property type="match status" value="1"/>
</dbReference>
<evidence type="ECO:0000256" key="2">
    <source>
        <dbReference type="ARBA" id="ARBA00023315"/>
    </source>
</evidence>
<evidence type="ECO:0000256" key="1">
    <source>
        <dbReference type="ARBA" id="ARBA00022679"/>
    </source>
</evidence>
<dbReference type="RefSeq" id="WP_118926063.1">
    <property type="nucleotide sequence ID" value="NZ_QXGH01000018.1"/>
</dbReference>
<organism evidence="5 6">
    <name type="scientific">Nocardioides immobilis</name>
    <dbReference type="NCBI Taxonomy" id="2049295"/>
    <lineage>
        <taxon>Bacteria</taxon>
        <taxon>Bacillati</taxon>
        <taxon>Actinomycetota</taxon>
        <taxon>Actinomycetes</taxon>
        <taxon>Propionibacteriales</taxon>
        <taxon>Nocardioidaceae</taxon>
        <taxon>Nocardioides</taxon>
    </lineage>
</organism>
<keyword evidence="5" id="KW-0378">Hydrolase</keyword>
<evidence type="ECO:0000259" key="4">
    <source>
        <dbReference type="Pfam" id="PF07167"/>
    </source>
</evidence>
<dbReference type="PANTHER" id="PTHR36837">
    <property type="entry name" value="POLY(3-HYDROXYALKANOATE) POLYMERASE SUBUNIT PHAC"/>
    <property type="match status" value="1"/>
</dbReference>
<dbReference type="InterPro" id="IPR010941">
    <property type="entry name" value="PhaC_N"/>
</dbReference>
<keyword evidence="2" id="KW-0012">Acyltransferase</keyword>
<keyword evidence="6" id="KW-1185">Reference proteome</keyword>
<dbReference type="PANTHER" id="PTHR36837:SF5">
    <property type="entry name" value="POLY-3-HYDROXYBUTYRATE SYNTHASE"/>
    <property type="match status" value="1"/>
</dbReference>
<dbReference type="GO" id="GO:0016787">
    <property type="term" value="F:hydrolase activity"/>
    <property type="evidence" value="ECO:0007669"/>
    <property type="project" value="UniProtKB-KW"/>
</dbReference>
<feature type="region of interest" description="Disordered" evidence="3">
    <location>
        <begin position="528"/>
        <end position="557"/>
    </location>
</feature>
<sequence length="557" mass="60258">MTVESKPDPAAVAGGEVVGIPSMGQATRALARVLLIPRPALKAEVKRVPSDLLRVLAGRSTITPGKDRRFADPAWSENPIFRRLAQAYLAGQDSVRRLLDDLDISGEDPRSVERARLAAELLLAALAPTNLIFTNPAGLKRAFDTGGGSVVKGAANFAHDVRHNKGLPTTVDREPFEVGRDVAVSPGAVIDRDDIAEVLQYTTTTATVHARPLLIVPPPIGRFYFLDLRPGRSFVEYATSQGFQVFLMSWRNPGPSQGDWGLDDYAARVSSAIDTVLEVTGQPDANLIGFCAGGIVATTLLNHMAATGDERVHSVSYGVTLLDFELRAPLAAFQSRGLLGLARRRSARTGVITSQQMGAAFTLMRPNDLIFNYVVNNYVLGNKPPAFDILAWNADGTNLPARLHGQFLDIFRDNSLVTGAGLSVLGTPIDLTRVKVPFFVTGALTDHLTPWKGCYRTTQMLGGEPTFVLSYSGHIASLVNPPGNPKAHYWTNDTAPADPEEWRANAERHSGSWWEAWANWFEQHAGDRAPAPASLGSKLNPPLEPAPGRYVRARPAS</sequence>
<name>A0A417Y133_9ACTN</name>
<proteinExistence type="predicted"/>
<dbReference type="GO" id="GO:0016746">
    <property type="term" value="F:acyltransferase activity"/>
    <property type="evidence" value="ECO:0007669"/>
    <property type="project" value="UniProtKB-KW"/>
</dbReference>
<keyword evidence="1" id="KW-0808">Transferase</keyword>
<dbReference type="OrthoDB" id="7208816at2"/>